<dbReference type="InterPro" id="IPR050228">
    <property type="entry name" value="Carboxylesterase_BioH"/>
</dbReference>
<dbReference type="STRING" id="69395.AQ619_10455"/>
<evidence type="ECO:0000259" key="1">
    <source>
        <dbReference type="Pfam" id="PF00561"/>
    </source>
</evidence>
<dbReference type="GO" id="GO:0003824">
    <property type="term" value="F:catalytic activity"/>
    <property type="evidence" value="ECO:0007669"/>
    <property type="project" value="InterPro"/>
</dbReference>
<dbReference type="SUPFAM" id="SSF53474">
    <property type="entry name" value="alpha/beta-Hydrolases"/>
    <property type="match status" value="1"/>
</dbReference>
<dbReference type="PRINTS" id="PR00412">
    <property type="entry name" value="EPOXHYDRLASE"/>
</dbReference>
<dbReference type="Gene3D" id="3.40.50.1820">
    <property type="entry name" value="alpha/beta hydrolase"/>
    <property type="match status" value="1"/>
</dbReference>
<sequence>MIKNPDLSQTLRSLIGVQPPSALVPADGAVLAVSRSGKGVPVICLHATGHGGRDYEGFAAAIAPLGYEVIAVDWPGHGSSPAETTGRTASAERYAALLDDLIPALCGDERPILLGNSIGGAAALSFALRHPGKVRGLVLCNPGGLAPPSALTRAVIAGMVGFFAAGERGAGWFARSFAAYYRLVLSGKRAALQRARIIAAGPEMASLLKQAWDSFRQPEADLRKASTGLAVPVLFAWARHDQIVAWRFAKQAVRRIPGAEVQMFQGGHSAFLEDPEAFNAAFHGFVLGIGAGVPGPQN</sequence>
<dbReference type="InterPro" id="IPR000639">
    <property type="entry name" value="Epox_hydrolase-like"/>
</dbReference>
<name>A0A0P0P0G8_9CAUL</name>
<proteinExistence type="predicted"/>
<dbReference type="InterPro" id="IPR029058">
    <property type="entry name" value="AB_hydrolase_fold"/>
</dbReference>
<dbReference type="OrthoDB" id="9814966at2"/>
<evidence type="ECO:0000313" key="3">
    <source>
        <dbReference type="Proteomes" id="UP000056905"/>
    </source>
</evidence>
<organism evidence="2 3">
    <name type="scientific">Caulobacter henricii</name>
    <dbReference type="NCBI Taxonomy" id="69395"/>
    <lineage>
        <taxon>Bacteria</taxon>
        <taxon>Pseudomonadati</taxon>
        <taxon>Pseudomonadota</taxon>
        <taxon>Alphaproteobacteria</taxon>
        <taxon>Caulobacterales</taxon>
        <taxon>Caulobacteraceae</taxon>
        <taxon>Caulobacter</taxon>
    </lineage>
</organism>
<dbReference type="KEGG" id="chq:AQ619_10455"/>
<evidence type="ECO:0000313" key="2">
    <source>
        <dbReference type="EMBL" id="ALL13729.1"/>
    </source>
</evidence>
<reference evidence="2 3" key="1">
    <citation type="submission" date="2015-10" db="EMBL/GenBank/DDBJ databases">
        <title>Conservation of the essential genome among Caulobacter and Brevundimonas species.</title>
        <authorList>
            <person name="Scott D."/>
            <person name="Ely B."/>
        </authorList>
    </citation>
    <scope>NUCLEOTIDE SEQUENCE [LARGE SCALE GENOMIC DNA]</scope>
    <source>
        <strain evidence="2 3">CB4</strain>
    </source>
</reference>
<dbReference type="Pfam" id="PF00561">
    <property type="entry name" value="Abhydrolase_1"/>
    <property type="match status" value="1"/>
</dbReference>
<keyword evidence="3" id="KW-1185">Reference proteome</keyword>
<dbReference type="PANTHER" id="PTHR43194">
    <property type="entry name" value="HYDROLASE ALPHA/BETA FOLD FAMILY"/>
    <property type="match status" value="1"/>
</dbReference>
<dbReference type="EMBL" id="CP013002">
    <property type="protein sequence ID" value="ALL13729.1"/>
    <property type="molecule type" value="Genomic_DNA"/>
</dbReference>
<dbReference type="PRINTS" id="PR00111">
    <property type="entry name" value="ABHYDROLASE"/>
</dbReference>
<accession>A0A0P0P0G8</accession>
<feature type="domain" description="AB hydrolase-1" evidence="1">
    <location>
        <begin position="41"/>
        <end position="275"/>
    </location>
</feature>
<protein>
    <recommendedName>
        <fullName evidence="1">AB hydrolase-1 domain-containing protein</fullName>
    </recommendedName>
</protein>
<dbReference type="InterPro" id="IPR000073">
    <property type="entry name" value="AB_hydrolase_1"/>
</dbReference>
<dbReference type="Proteomes" id="UP000056905">
    <property type="component" value="Chromosome"/>
</dbReference>
<dbReference type="AlphaFoldDB" id="A0A0P0P0G8"/>
<gene>
    <name evidence="2" type="ORF">AQ619_10455</name>
</gene>
<dbReference type="PANTHER" id="PTHR43194:SF2">
    <property type="entry name" value="PEROXISOMAL MEMBRANE PROTEIN LPX1"/>
    <property type="match status" value="1"/>
</dbReference>